<dbReference type="EMBL" id="CP099587">
    <property type="protein sequence ID" value="USS44529.1"/>
    <property type="molecule type" value="Genomic_DNA"/>
</dbReference>
<accession>A0AAP9Y2X3</accession>
<dbReference type="EMBL" id="CP065601">
    <property type="protein sequence ID" value="QPQ93526.1"/>
    <property type="molecule type" value="Genomic_DNA"/>
</dbReference>
<dbReference type="RefSeq" id="WP_153477561.1">
    <property type="nucleotide sequence ID" value="NZ_CP021074.1"/>
</dbReference>
<dbReference type="Proteomes" id="UP001056386">
    <property type="component" value="Chromosome 1"/>
</dbReference>
<gene>
    <name evidence="1" type="ORF">I6H06_14920</name>
    <name evidence="2" type="ORF">NFI99_23120</name>
</gene>
<protein>
    <submittedName>
        <fullName evidence="1">Uncharacterized protein</fullName>
    </submittedName>
</protein>
<evidence type="ECO:0000313" key="3">
    <source>
        <dbReference type="Proteomes" id="UP000594892"/>
    </source>
</evidence>
<dbReference type="GeneID" id="45699151"/>
<dbReference type="Proteomes" id="UP000594892">
    <property type="component" value="Chromosome 2"/>
</dbReference>
<dbReference type="AlphaFoldDB" id="A0AAP9Y2X3"/>
<organism evidence="1 3">
    <name type="scientific">Burkholderia glumae</name>
    <name type="common">Pseudomonas glumae</name>
    <dbReference type="NCBI Taxonomy" id="337"/>
    <lineage>
        <taxon>Bacteria</taxon>
        <taxon>Pseudomonadati</taxon>
        <taxon>Pseudomonadota</taxon>
        <taxon>Betaproteobacteria</taxon>
        <taxon>Burkholderiales</taxon>
        <taxon>Burkholderiaceae</taxon>
        <taxon>Burkholderia</taxon>
    </lineage>
</organism>
<evidence type="ECO:0000313" key="1">
    <source>
        <dbReference type="EMBL" id="QPQ93526.1"/>
    </source>
</evidence>
<keyword evidence="4" id="KW-1185">Reference proteome</keyword>
<reference evidence="2" key="2">
    <citation type="submission" date="2022-06" db="EMBL/GenBank/DDBJ databases">
        <title>Draft genome sequence of Burkholderia glumae strain GR20004 isolated from rice panicle showing bacterial panicle blight.</title>
        <authorList>
            <person name="Choi S.Y."/>
            <person name="Lee Y.H."/>
        </authorList>
    </citation>
    <scope>NUCLEOTIDE SEQUENCE</scope>
    <source>
        <strain evidence="2">GR20004</strain>
    </source>
</reference>
<sequence length="56" mass="6336">MDWILFGIERVRNVTGFGIVGCAPDERRASVSDIFFIMWNAGPAPRPYGEYHISGY</sequence>
<proteinExistence type="predicted"/>
<reference evidence="1 3" key="1">
    <citation type="submission" date="2020-12" db="EMBL/GenBank/DDBJ databases">
        <title>FDA dAtabase for Regulatory Grade micrObial Sequences (FDA-ARGOS): Supporting development and validation of Infectious Disease Dx tests.</title>
        <authorList>
            <person name="Minogue T."/>
            <person name="Wolcott M."/>
            <person name="Wasieloski L."/>
            <person name="Aguilar W."/>
            <person name="Moore D."/>
            <person name="Jaissle J."/>
            <person name="Tallon L."/>
            <person name="Sadzewicz L."/>
            <person name="Zhao X."/>
            <person name="Boylan J."/>
            <person name="Ott S."/>
            <person name="Bowen H."/>
            <person name="Vavikolanu K."/>
            <person name="Mehta A."/>
            <person name="Aluvathingal J."/>
            <person name="Nadendla S."/>
            <person name="Yan Y."/>
            <person name="Sichtig H."/>
        </authorList>
    </citation>
    <scope>NUCLEOTIDE SEQUENCE [LARGE SCALE GENOMIC DNA]</scope>
    <source>
        <strain evidence="1 3">FDAARGOS_949</strain>
    </source>
</reference>
<name>A0AAP9Y2X3_BURGL</name>
<evidence type="ECO:0000313" key="4">
    <source>
        <dbReference type="Proteomes" id="UP001056386"/>
    </source>
</evidence>
<evidence type="ECO:0000313" key="2">
    <source>
        <dbReference type="EMBL" id="USS44529.1"/>
    </source>
</evidence>